<sequence length="159" mass="18836">MAEKTLEEYKKENERLRLEIQLLKRPVERITQNTLFKDVAFSDTDVLQTNQKHQITKNVKEWNDLPFTRIYTLNPQNHGIVRNESTHYNVSNHAIHDSLRKLSLAVVGATKNTDLVMKEYMIVRDTYQALKNLFLQKYDERLMQLDRDKSTEVQLNEDS</sequence>
<dbReference type="Proteomes" id="UP000013877">
    <property type="component" value="Unassembled WGS sequence"/>
</dbReference>
<evidence type="ECO:0000313" key="3">
    <source>
        <dbReference type="Proteomes" id="UP000013877"/>
    </source>
</evidence>
<dbReference type="EMBL" id="AJAL01000021">
    <property type="protein sequence ID" value="EOH74114.1"/>
    <property type="molecule type" value="Genomic_DNA"/>
</dbReference>
<dbReference type="HOGENOM" id="CLU_1658146_0_0_9"/>
<evidence type="ECO:0000313" key="1">
    <source>
        <dbReference type="EMBL" id="EOH74114.1"/>
    </source>
</evidence>
<dbReference type="RefSeq" id="WP_010747097.1">
    <property type="nucleotide sequence ID" value="NZ_ASWF01000001.1"/>
</dbReference>
<name>R2RDQ7_9ENTE</name>
<dbReference type="PATRIC" id="fig|1158602.3.peg.3937"/>
<evidence type="ECO:0000313" key="4">
    <source>
        <dbReference type="Proteomes" id="UP000014158"/>
    </source>
</evidence>
<reference evidence="2 4" key="2">
    <citation type="submission" date="2013-03" db="EMBL/GenBank/DDBJ databases">
        <title>The Genome Sequence of Enterococcus raffinosus ATCC_49464 (PacBio/Illumina hybrid assembly).</title>
        <authorList>
            <consortium name="The Broad Institute Genomics Platform"/>
            <consortium name="The Broad Institute Genome Sequencing Center for Infectious Disease"/>
            <person name="Earl A."/>
            <person name="Russ C."/>
            <person name="Gilmore M."/>
            <person name="Surin D."/>
            <person name="Walker B."/>
            <person name="Young S."/>
            <person name="Zeng Q."/>
            <person name="Gargeya S."/>
            <person name="Fitzgerald M."/>
            <person name="Haas B."/>
            <person name="Abouelleil A."/>
            <person name="Allen A.W."/>
            <person name="Alvarado L."/>
            <person name="Arachchi H.M."/>
            <person name="Berlin A.M."/>
            <person name="Chapman S.B."/>
            <person name="Gainer-Dewar J."/>
            <person name="Goldberg J."/>
            <person name="Griggs A."/>
            <person name="Gujja S."/>
            <person name="Hansen M."/>
            <person name="Howarth C."/>
            <person name="Imamovic A."/>
            <person name="Ireland A."/>
            <person name="Larimer J."/>
            <person name="McCowan C."/>
            <person name="Murphy C."/>
            <person name="Pearson M."/>
            <person name="Poon T.W."/>
            <person name="Priest M."/>
            <person name="Roberts A."/>
            <person name="Saif S."/>
            <person name="Shea T."/>
            <person name="Sisk P."/>
            <person name="Sykes S."/>
            <person name="Wortman J."/>
            <person name="Nusbaum C."/>
            <person name="Birren B."/>
        </authorList>
    </citation>
    <scope>NUCLEOTIDE SEQUENCE [LARGE SCALE GENOMIC DNA]</scope>
    <source>
        <strain evidence="2 4">ATCC 49464</strain>
    </source>
</reference>
<proteinExistence type="predicted"/>
<gene>
    <name evidence="2" type="ORF">I590_00675</name>
    <name evidence="1" type="ORF">UAK_03934</name>
</gene>
<comment type="caution">
    <text evidence="1">The sequence shown here is derived from an EMBL/GenBank/DDBJ whole genome shotgun (WGS) entry which is preliminary data.</text>
</comment>
<reference evidence="1 3" key="1">
    <citation type="submission" date="2013-02" db="EMBL/GenBank/DDBJ databases">
        <title>The Genome Sequence of Enterococcus raffinosus ATCC_49464.</title>
        <authorList>
            <consortium name="The Broad Institute Genome Sequencing Platform"/>
            <consortium name="The Broad Institute Genome Sequencing Center for Infectious Disease"/>
            <person name="Earl A.M."/>
            <person name="Gilmore M.S."/>
            <person name="Lebreton F."/>
            <person name="Walker B."/>
            <person name="Young S.K."/>
            <person name="Zeng Q."/>
            <person name="Gargeya S."/>
            <person name="Fitzgerald M."/>
            <person name="Haas B."/>
            <person name="Abouelleil A."/>
            <person name="Alvarado L."/>
            <person name="Arachchi H.M."/>
            <person name="Berlin A.M."/>
            <person name="Chapman S.B."/>
            <person name="Dewar J."/>
            <person name="Goldberg J."/>
            <person name="Griggs A."/>
            <person name="Gujja S."/>
            <person name="Hansen M."/>
            <person name="Howarth C."/>
            <person name="Imamovic A."/>
            <person name="Larimer J."/>
            <person name="McCowan C."/>
            <person name="Murphy C."/>
            <person name="Neiman D."/>
            <person name="Pearson M."/>
            <person name="Priest M."/>
            <person name="Roberts A."/>
            <person name="Saif S."/>
            <person name="Shea T."/>
            <person name="Sisk P."/>
            <person name="Sykes S."/>
            <person name="Wortman J."/>
            <person name="Nusbaum C."/>
            <person name="Birren B."/>
        </authorList>
    </citation>
    <scope>NUCLEOTIDE SEQUENCE [LARGE SCALE GENOMIC DNA]</scope>
    <source>
        <strain evidence="1 3">ATCC 49464</strain>
    </source>
</reference>
<dbReference type="EMBL" id="ASWF01000001">
    <property type="protein sequence ID" value="EOT82250.1"/>
    <property type="molecule type" value="Genomic_DNA"/>
</dbReference>
<evidence type="ECO:0000313" key="2">
    <source>
        <dbReference type="EMBL" id="EOT82250.1"/>
    </source>
</evidence>
<accession>R2RDQ7</accession>
<dbReference type="Proteomes" id="UP000014158">
    <property type="component" value="Unassembled WGS sequence"/>
</dbReference>
<protein>
    <submittedName>
        <fullName evidence="1">Uncharacterized protein</fullName>
    </submittedName>
</protein>
<dbReference type="AlphaFoldDB" id="R2RDQ7"/>
<keyword evidence="4" id="KW-1185">Reference proteome</keyword>
<organism evidence="1 3">
    <name type="scientific">Enterococcus raffinosus ATCC 49464</name>
    <dbReference type="NCBI Taxonomy" id="1158602"/>
    <lineage>
        <taxon>Bacteria</taxon>
        <taxon>Bacillati</taxon>
        <taxon>Bacillota</taxon>
        <taxon>Bacilli</taxon>
        <taxon>Lactobacillales</taxon>
        <taxon>Enterococcaceae</taxon>
        <taxon>Enterococcus</taxon>
    </lineage>
</organism>